<protein>
    <submittedName>
        <fullName evidence="2">Methyltransferase domain-containing protein</fullName>
    </submittedName>
</protein>
<reference evidence="2" key="1">
    <citation type="submission" date="2023-03" db="EMBL/GenBank/DDBJ databases">
        <authorList>
            <person name="Shen W."/>
            <person name="Cai J."/>
        </authorList>
    </citation>
    <scope>NUCLEOTIDE SEQUENCE</scope>
    <source>
        <strain evidence="2">B245-2</strain>
    </source>
</reference>
<dbReference type="CDD" id="cd02440">
    <property type="entry name" value="AdoMet_MTases"/>
    <property type="match status" value="1"/>
</dbReference>
<comment type="caution">
    <text evidence="2">The sequence shown here is derived from an EMBL/GenBank/DDBJ whole genome shotgun (WGS) entry which is preliminary data.</text>
</comment>
<sequence>MKHYFATVLPGLESLLKEEINVKLVRTKIVGTTRGKVFIKTTLNLEQLKTLKLADNIYQVISQFKIGFHRKDLQNLYKQIYQLDLKPFLKKGSFYVNVSRKGSHTYSRFEAGQKAMEGIKNRYPHRQIGTANSHDMEFRLDIENSHAVFSLKLTDATYRFRQNNKVFTAASLLPTVAHAMVWLSNPKKEDVFIDPCCGSGTILSERLSYPFTYVGGGDIDKNTVSTAKMNLKNSFAEVTQWDARELVFTDDSISKIVTNLPFGRQISFGAKTEEVNLAILTEIYRVLANEGTAVVLSEGWSKIVQEAKALGFSLIESYNLSLKGLHPTIYVFRKVL</sequence>
<dbReference type="EMBL" id="JARQBI010000051">
    <property type="protein sequence ID" value="MDT2797865.1"/>
    <property type="molecule type" value="Genomic_DNA"/>
</dbReference>
<dbReference type="Gene3D" id="3.40.50.150">
    <property type="entry name" value="Vaccinia Virus protein VP39"/>
    <property type="match status" value="1"/>
</dbReference>
<evidence type="ECO:0000313" key="2">
    <source>
        <dbReference type="EMBL" id="MDT2797865.1"/>
    </source>
</evidence>
<dbReference type="Pfam" id="PF01170">
    <property type="entry name" value="UPF0020"/>
    <property type="match status" value="1"/>
</dbReference>
<dbReference type="InterPro" id="IPR029063">
    <property type="entry name" value="SAM-dependent_MTases_sf"/>
</dbReference>
<keyword evidence="2" id="KW-0489">Methyltransferase</keyword>
<dbReference type="Gene3D" id="3.30.2130.30">
    <property type="match status" value="1"/>
</dbReference>
<dbReference type="RefSeq" id="WP_311898674.1">
    <property type="nucleotide sequence ID" value="NZ_CP184653.1"/>
</dbReference>
<dbReference type="CDD" id="cd11715">
    <property type="entry name" value="THUMP_AdoMetMT"/>
    <property type="match status" value="1"/>
</dbReference>
<dbReference type="SUPFAM" id="SSF53335">
    <property type="entry name" value="S-adenosyl-L-methionine-dependent methyltransferases"/>
    <property type="match status" value="1"/>
</dbReference>
<feature type="domain" description="Ribosomal RNA large subunit methyltransferase K/L-like methyltransferase" evidence="1">
    <location>
        <begin position="165"/>
        <end position="325"/>
    </location>
</feature>
<name>A0AAW8TUW3_9ENTE</name>
<proteinExistence type="predicted"/>
<dbReference type="AlphaFoldDB" id="A0AAW8TUW3"/>
<organism evidence="2 3">
    <name type="scientific">Enterococcus cecorum</name>
    <dbReference type="NCBI Taxonomy" id="44008"/>
    <lineage>
        <taxon>Bacteria</taxon>
        <taxon>Bacillati</taxon>
        <taxon>Bacillota</taxon>
        <taxon>Bacilli</taxon>
        <taxon>Lactobacillales</taxon>
        <taxon>Enterococcaceae</taxon>
        <taxon>Enterococcus</taxon>
    </lineage>
</organism>
<evidence type="ECO:0000313" key="3">
    <source>
        <dbReference type="Proteomes" id="UP001255696"/>
    </source>
</evidence>
<evidence type="ECO:0000259" key="1">
    <source>
        <dbReference type="Pfam" id="PF01170"/>
    </source>
</evidence>
<gene>
    <name evidence="2" type="ORF">P7H47_11530</name>
</gene>
<dbReference type="PANTHER" id="PTHR14911">
    <property type="entry name" value="THUMP DOMAIN-CONTAINING"/>
    <property type="match status" value="1"/>
</dbReference>
<dbReference type="GO" id="GO:0030488">
    <property type="term" value="P:tRNA methylation"/>
    <property type="evidence" value="ECO:0007669"/>
    <property type="project" value="TreeGrafter"/>
</dbReference>
<dbReference type="SUPFAM" id="SSF143437">
    <property type="entry name" value="THUMP domain-like"/>
    <property type="match status" value="1"/>
</dbReference>
<keyword evidence="2" id="KW-0808">Transferase</keyword>
<dbReference type="GO" id="GO:0016423">
    <property type="term" value="F:tRNA (guanine) methyltransferase activity"/>
    <property type="evidence" value="ECO:0007669"/>
    <property type="project" value="TreeGrafter"/>
</dbReference>
<dbReference type="Proteomes" id="UP001255696">
    <property type="component" value="Unassembled WGS sequence"/>
</dbReference>
<accession>A0AAW8TUW3</accession>
<dbReference type="PANTHER" id="PTHR14911:SF13">
    <property type="entry name" value="TRNA (GUANINE(6)-N2)-METHYLTRANSFERASE THUMP3"/>
    <property type="match status" value="1"/>
</dbReference>
<dbReference type="InterPro" id="IPR000241">
    <property type="entry name" value="RlmKL-like_Mtase"/>
</dbReference>